<dbReference type="GO" id="GO:0003700">
    <property type="term" value="F:DNA-binding transcription factor activity"/>
    <property type="evidence" value="ECO:0007669"/>
    <property type="project" value="TreeGrafter"/>
</dbReference>
<keyword evidence="2 5" id="KW-0238">DNA-binding</keyword>
<evidence type="ECO:0000256" key="2">
    <source>
        <dbReference type="ARBA" id="ARBA00023125"/>
    </source>
</evidence>
<accession>A0A853EU12</accession>
<feature type="domain" description="HTH lacI-type" evidence="4">
    <location>
        <begin position="8"/>
        <end position="62"/>
    </location>
</feature>
<dbReference type="SUPFAM" id="SSF47413">
    <property type="entry name" value="lambda repressor-like DNA-binding domains"/>
    <property type="match status" value="1"/>
</dbReference>
<organism evidence="5 6">
    <name type="scientific">Sanguibacter inulinus</name>
    <dbReference type="NCBI Taxonomy" id="60922"/>
    <lineage>
        <taxon>Bacteria</taxon>
        <taxon>Bacillati</taxon>
        <taxon>Actinomycetota</taxon>
        <taxon>Actinomycetes</taxon>
        <taxon>Micrococcales</taxon>
        <taxon>Sanguibacteraceae</taxon>
        <taxon>Sanguibacter</taxon>
    </lineage>
</organism>
<sequence length="338" mass="35547">MRVSTRRPGMNDVARAAGVSHQTVSRVLNNHPNVRDETREKVLAAIADLGYRRNSAARTLVTQRSGTVGVVTTGSFSFGPSQTLVAIEEAARETGYFITVATLRTVDAESMRDALDHLMQQGVDGIVVIAPHAEVVDAVRAAHEQLPVVVVAALADPPESVTTVSVDQVLGARSVVDHLAGLGHREVVHVSGPAGWLDAEARVLGWREQSQASGLGVPEVVEGDWTSGCGYELGQRMAAEGAPSAVFAANDHLALGLLRAFHEAGMRVPYDVSVVGFDDITGSGDFIPPLTTVRPGFVALGHQIIETLRGLLDGMAVGDAVLVPELVVRASTAAPRAV</sequence>
<dbReference type="EMBL" id="JACBYE010000023">
    <property type="protein sequence ID" value="NYS93991.1"/>
    <property type="molecule type" value="Genomic_DNA"/>
</dbReference>
<protein>
    <submittedName>
        <fullName evidence="5">LacI family DNA-binding transcriptional regulator</fullName>
    </submittedName>
</protein>
<evidence type="ECO:0000313" key="6">
    <source>
        <dbReference type="Proteomes" id="UP000561011"/>
    </source>
</evidence>
<dbReference type="PROSITE" id="PS50932">
    <property type="entry name" value="HTH_LACI_2"/>
    <property type="match status" value="1"/>
</dbReference>
<name>A0A853EU12_9MICO</name>
<comment type="caution">
    <text evidence="5">The sequence shown here is derived from an EMBL/GenBank/DDBJ whole genome shotgun (WGS) entry which is preliminary data.</text>
</comment>
<dbReference type="CDD" id="cd01392">
    <property type="entry name" value="HTH_LacI"/>
    <property type="match status" value="1"/>
</dbReference>
<proteinExistence type="predicted"/>
<evidence type="ECO:0000313" key="5">
    <source>
        <dbReference type="EMBL" id="NYS93991.1"/>
    </source>
</evidence>
<dbReference type="GO" id="GO:0000976">
    <property type="term" value="F:transcription cis-regulatory region binding"/>
    <property type="evidence" value="ECO:0007669"/>
    <property type="project" value="TreeGrafter"/>
</dbReference>
<gene>
    <name evidence="5" type="ORF">HZZ10_10730</name>
</gene>
<dbReference type="Gene3D" id="3.40.50.2300">
    <property type="match status" value="2"/>
</dbReference>
<dbReference type="SUPFAM" id="SSF53822">
    <property type="entry name" value="Periplasmic binding protein-like I"/>
    <property type="match status" value="1"/>
</dbReference>
<dbReference type="Proteomes" id="UP000561011">
    <property type="component" value="Unassembled WGS sequence"/>
</dbReference>
<dbReference type="InterPro" id="IPR010982">
    <property type="entry name" value="Lambda_DNA-bd_dom_sf"/>
</dbReference>
<keyword evidence="3" id="KW-0804">Transcription</keyword>
<keyword evidence="1" id="KW-0805">Transcription regulation</keyword>
<dbReference type="InterPro" id="IPR028082">
    <property type="entry name" value="Peripla_BP_I"/>
</dbReference>
<dbReference type="Pfam" id="PF00356">
    <property type="entry name" value="LacI"/>
    <property type="match status" value="1"/>
</dbReference>
<dbReference type="CDD" id="cd01574">
    <property type="entry name" value="PBP1_LacI"/>
    <property type="match status" value="1"/>
</dbReference>
<dbReference type="PANTHER" id="PTHR30146:SF109">
    <property type="entry name" value="HTH-TYPE TRANSCRIPTIONAL REGULATOR GALS"/>
    <property type="match status" value="1"/>
</dbReference>
<dbReference type="InterPro" id="IPR046335">
    <property type="entry name" value="LacI/GalR-like_sensor"/>
</dbReference>
<dbReference type="Pfam" id="PF13377">
    <property type="entry name" value="Peripla_BP_3"/>
    <property type="match status" value="1"/>
</dbReference>
<keyword evidence="6" id="KW-1185">Reference proteome</keyword>
<evidence type="ECO:0000256" key="3">
    <source>
        <dbReference type="ARBA" id="ARBA00023163"/>
    </source>
</evidence>
<evidence type="ECO:0000256" key="1">
    <source>
        <dbReference type="ARBA" id="ARBA00023015"/>
    </source>
</evidence>
<dbReference type="PANTHER" id="PTHR30146">
    <property type="entry name" value="LACI-RELATED TRANSCRIPTIONAL REPRESSOR"/>
    <property type="match status" value="1"/>
</dbReference>
<dbReference type="Gene3D" id="1.10.260.40">
    <property type="entry name" value="lambda repressor-like DNA-binding domains"/>
    <property type="match status" value="1"/>
</dbReference>
<reference evidence="5 6" key="1">
    <citation type="submission" date="2020-07" db="EMBL/GenBank/DDBJ databases">
        <title>MOT database genomes.</title>
        <authorList>
            <person name="Joseph S."/>
            <person name="Aduse-Opoku J."/>
            <person name="Hashim A."/>
            <person name="Wade W."/>
            <person name="Curtis M."/>
        </authorList>
    </citation>
    <scope>NUCLEOTIDE SEQUENCE [LARGE SCALE GENOMIC DNA]</scope>
    <source>
        <strain evidence="5 6">DSM 100099</strain>
    </source>
</reference>
<dbReference type="SMART" id="SM00354">
    <property type="entry name" value="HTH_LACI"/>
    <property type="match status" value="1"/>
</dbReference>
<dbReference type="PROSITE" id="PS00356">
    <property type="entry name" value="HTH_LACI_1"/>
    <property type="match status" value="1"/>
</dbReference>
<evidence type="ECO:0000259" key="4">
    <source>
        <dbReference type="PROSITE" id="PS50932"/>
    </source>
</evidence>
<dbReference type="InterPro" id="IPR000843">
    <property type="entry name" value="HTH_LacI"/>
</dbReference>
<dbReference type="AlphaFoldDB" id="A0A853EU12"/>